<protein>
    <recommendedName>
        <fullName evidence="6">Biogenesis of lysosome-related organelles complex 1 subunit 2</fullName>
    </recommendedName>
</protein>
<gene>
    <name evidence="4" type="ORF">CSSPTR1EN2_LOCUS3619</name>
</gene>
<proteinExistence type="inferred from homology"/>
<comment type="similarity">
    <text evidence="1">Belongs to the BLOC1S2 family.</text>
</comment>
<sequence length="173" mass="18903">MMERSQPQQHKSTSAGGVEKAAAAAGETSSSSQHDEVAAERTAAPAVAQEDSRAQTNDDPLAKALQTLFLNVTSFIQAELQATSSEFKLLENLNLRVASEYDHQADFAAGLRVFVERLKQKNNNFAHYLQQIDEIDQEVTELEAVVSTLDNYTSNLEAKIKVACSSAAPKRFT</sequence>
<feature type="compositionally biased region" description="Polar residues" evidence="3">
    <location>
        <begin position="1"/>
        <end position="12"/>
    </location>
</feature>
<keyword evidence="2" id="KW-0175">Coiled coil</keyword>
<feature type="coiled-coil region" evidence="2">
    <location>
        <begin position="118"/>
        <end position="145"/>
    </location>
</feature>
<feature type="compositionally biased region" description="Low complexity" evidence="3">
    <location>
        <begin position="13"/>
        <end position="32"/>
    </location>
</feature>
<dbReference type="Pfam" id="PF10046">
    <property type="entry name" value="BLOC1_2"/>
    <property type="match status" value="1"/>
</dbReference>
<evidence type="ECO:0008006" key="6">
    <source>
        <dbReference type="Google" id="ProtNLM"/>
    </source>
</evidence>
<evidence type="ECO:0000256" key="1">
    <source>
        <dbReference type="ARBA" id="ARBA00008468"/>
    </source>
</evidence>
<dbReference type="PANTHER" id="PTHR47882">
    <property type="entry name" value="BIOGENESIS OF LYSOSOME-RELATED ORGANELLES COMPLEX 1 SUBUNIT 2"/>
    <property type="match status" value="1"/>
</dbReference>
<dbReference type="PANTHER" id="PTHR47882:SF1">
    <property type="entry name" value="BIOGENESIS OF LYSOSOME-RELATED ORGANELLES COMPLEX 1 SUBUNIT 2"/>
    <property type="match status" value="1"/>
</dbReference>
<dbReference type="EMBL" id="OZ019903">
    <property type="protein sequence ID" value="CAK9196729.1"/>
    <property type="molecule type" value="Genomic_DNA"/>
</dbReference>
<dbReference type="Proteomes" id="UP001497512">
    <property type="component" value="Chromosome 11"/>
</dbReference>
<accession>A0ABP0THQ3</accession>
<evidence type="ECO:0000256" key="3">
    <source>
        <dbReference type="SAM" id="MobiDB-lite"/>
    </source>
</evidence>
<name>A0ABP0THQ3_9BRYO</name>
<evidence type="ECO:0000313" key="4">
    <source>
        <dbReference type="EMBL" id="CAK9196729.1"/>
    </source>
</evidence>
<keyword evidence="5" id="KW-1185">Reference proteome</keyword>
<evidence type="ECO:0000313" key="5">
    <source>
        <dbReference type="Proteomes" id="UP001497512"/>
    </source>
</evidence>
<evidence type="ECO:0000256" key="2">
    <source>
        <dbReference type="SAM" id="Coils"/>
    </source>
</evidence>
<reference evidence="4" key="1">
    <citation type="submission" date="2024-02" db="EMBL/GenBank/DDBJ databases">
        <authorList>
            <consortium name="ELIXIR-Norway"/>
            <consortium name="Elixir Norway"/>
        </authorList>
    </citation>
    <scope>NUCLEOTIDE SEQUENCE</scope>
</reference>
<feature type="region of interest" description="Disordered" evidence="3">
    <location>
        <begin position="1"/>
        <end position="57"/>
    </location>
</feature>
<organism evidence="4 5">
    <name type="scientific">Sphagnum troendelagicum</name>
    <dbReference type="NCBI Taxonomy" id="128251"/>
    <lineage>
        <taxon>Eukaryota</taxon>
        <taxon>Viridiplantae</taxon>
        <taxon>Streptophyta</taxon>
        <taxon>Embryophyta</taxon>
        <taxon>Bryophyta</taxon>
        <taxon>Sphagnophytina</taxon>
        <taxon>Sphagnopsida</taxon>
        <taxon>Sphagnales</taxon>
        <taxon>Sphagnaceae</taxon>
        <taxon>Sphagnum</taxon>
    </lineage>
</organism>
<dbReference type="InterPro" id="IPR019269">
    <property type="entry name" value="BLOC1_su2"/>
</dbReference>